<dbReference type="EMBL" id="AP029264">
    <property type="protein sequence ID" value="BFF95560.1"/>
    <property type="molecule type" value="Genomic_DNA"/>
</dbReference>
<dbReference type="GO" id="GO:0005634">
    <property type="term" value="C:nucleus"/>
    <property type="evidence" value="ECO:0007669"/>
    <property type="project" value="UniProtKB-SubCell"/>
</dbReference>
<dbReference type="InterPro" id="IPR009044">
    <property type="entry name" value="ssDNA-bd_transcriptional_reg"/>
</dbReference>
<evidence type="ECO:0000256" key="1">
    <source>
        <dbReference type="ARBA" id="ARBA00004123"/>
    </source>
</evidence>
<evidence type="ECO:0000256" key="5">
    <source>
        <dbReference type="ARBA" id="ARBA00023163"/>
    </source>
</evidence>
<dbReference type="Pfam" id="PF02229">
    <property type="entry name" value="PC4"/>
    <property type="match status" value="1"/>
</dbReference>
<dbReference type="InterPro" id="IPR003173">
    <property type="entry name" value="PC4_C"/>
</dbReference>
<comment type="similarity">
    <text evidence="2">Belongs to the transcriptional coactivator PC4 family.</text>
</comment>
<dbReference type="Gene3D" id="2.30.31.10">
    <property type="entry name" value="Transcriptional Coactivator Pc4, Chain A"/>
    <property type="match status" value="1"/>
</dbReference>
<keyword evidence="5" id="KW-0804">Transcription</keyword>
<name>A0AAU9FIR2_DROMD</name>
<proteinExistence type="inferred from homology"/>
<gene>
    <name evidence="9" type="ORF">DMAD_12927</name>
</gene>
<keyword evidence="6" id="KW-0539">Nucleus</keyword>
<keyword evidence="4" id="KW-0238">DNA-binding</keyword>
<dbReference type="InterPro" id="IPR045125">
    <property type="entry name" value="Sub1/Tcp4-like"/>
</dbReference>
<evidence type="ECO:0000256" key="6">
    <source>
        <dbReference type="ARBA" id="ARBA00023242"/>
    </source>
</evidence>
<dbReference type="GO" id="GO:0060261">
    <property type="term" value="P:positive regulation of transcription initiation by RNA polymerase II"/>
    <property type="evidence" value="ECO:0007669"/>
    <property type="project" value="InterPro"/>
</dbReference>
<evidence type="ECO:0000313" key="10">
    <source>
        <dbReference type="Proteomes" id="UP001500889"/>
    </source>
</evidence>
<feature type="domain" description="Transcriptional coactivator p15 (PC4) C-terminal" evidence="8">
    <location>
        <begin position="54"/>
        <end position="105"/>
    </location>
</feature>
<keyword evidence="10" id="KW-1185">Reference proteome</keyword>
<evidence type="ECO:0000256" key="7">
    <source>
        <dbReference type="SAM" id="MobiDB-lite"/>
    </source>
</evidence>
<dbReference type="Proteomes" id="UP001500889">
    <property type="component" value="Chromosome U"/>
</dbReference>
<comment type="subcellular location">
    <subcellularLocation>
        <location evidence="1">Nucleus</location>
    </subcellularLocation>
</comment>
<feature type="compositionally biased region" description="Low complexity" evidence="7">
    <location>
        <begin position="33"/>
        <end position="45"/>
    </location>
</feature>
<accession>A0AAU9FIR2</accession>
<keyword evidence="3" id="KW-0805">Transcription regulation</keyword>
<organism evidence="9 10">
    <name type="scientific">Drosophila madeirensis</name>
    <name type="common">Fruit fly</name>
    <dbReference type="NCBI Taxonomy" id="30013"/>
    <lineage>
        <taxon>Eukaryota</taxon>
        <taxon>Metazoa</taxon>
        <taxon>Ecdysozoa</taxon>
        <taxon>Arthropoda</taxon>
        <taxon>Hexapoda</taxon>
        <taxon>Insecta</taxon>
        <taxon>Pterygota</taxon>
        <taxon>Neoptera</taxon>
        <taxon>Endopterygota</taxon>
        <taxon>Diptera</taxon>
        <taxon>Brachycera</taxon>
        <taxon>Muscomorpha</taxon>
        <taxon>Ephydroidea</taxon>
        <taxon>Drosophilidae</taxon>
        <taxon>Drosophila</taxon>
        <taxon>Sophophora</taxon>
    </lineage>
</organism>
<evidence type="ECO:0000256" key="3">
    <source>
        <dbReference type="ARBA" id="ARBA00023015"/>
    </source>
</evidence>
<dbReference type="PANTHER" id="PTHR13215">
    <property type="entry name" value="RNA POLYMERASE II TRANSCRIPTIONAL COACTIVATOR"/>
    <property type="match status" value="1"/>
</dbReference>
<dbReference type="SUPFAM" id="SSF54447">
    <property type="entry name" value="ssDNA-binding transcriptional regulator domain"/>
    <property type="match status" value="1"/>
</dbReference>
<evidence type="ECO:0000313" key="9">
    <source>
        <dbReference type="EMBL" id="BFF95560.1"/>
    </source>
</evidence>
<protein>
    <submittedName>
        <fullName evidence="9">RNA polymerase II transcriptional coactivator</fullName>
    </submittedName>
</protein>
<dbReference type="AlphaFoldDB" id="A0AAU9FIR2"/>
<evidence type="ECO:0000256" key="2">
    <source>
        <dbReference type="ARBA" id="ARBA00009001"/>
    </source>
</evidence>
<dbReference type="GO" id="GO:0003677">
    <property type="term" value="F:DNA binding"/>
    <property type="evidence" value="ECO:0007669"/>
    <property type="project" value="UniProtKB-KW"/>
</dbReference>
<evidence type="ECO:0000256" key="4">
    <source>
        <dbReference type="ARBA" id="ARBA00023125"/>
    </source>
</evidence>
<sequence length="115" mass="12722">MPKIKKKQHSSSSGSDSGPDDRNQPASKKAKESVAPAAAAKKPASGGDGEATTWTLERMRQVRINEFRGRKMVDIREFYEKNGETLPGKKGICLSILQWKKLLEHADEITKAVEN</sequence>
<reference evidence="9 10" key="1">
    <citation type="submission" date="2024-02" db="EMBL/GenBank/DDBJ databases">
        <title>A chromosome-level genome assembly of Drosophila madeirensis, a fruit fly species endemic to Madeira island.</title>
        <authorList>
            <person name="Tomihara K."/>
            <person name="Llopart A."/>
            <person name="Yamamoto D."/>
        </authorList>
    </citation>
    <scope>NUCLEOTIDE SEQUENCE [LARGE SCALE GENOMIC DNA]</scope>
    <source>
        <strain evidence="9 10">RF1</strain>
    </source>
</reference>
<dbReference type="GO" id="GO:0003713">
    <property type="term" value="F:transcription coactivator activity"/>
    <property type="evidence" value="ECO:0007669"/>
    <property type="project" value="InterPro"/>
</dbReference>
<feature type="region of interest" description="Disordered" evidence="7">
    <location>
        <begin position="1"/>
        <end position="53"/>
    </location>
</feature>
<evidence type="ECO:0000259" key="8">
    <source>
        <dbReference type="Pfam" id="PF02229"/>
    </source>
</evidence>